<evidence type="ECO:0000256" key="1">
    <source>
        <dbReference type="ARBA" id="ARBA00022723"/>
    </source>
</evidence>
<dbReference type="InterPro" id="IPR000504">
    <property type="entry name" value="RRM_dom"/>
</dbReference>
<evidence type="ECO:0000256" key="7">
    <source>
        <dbReference type="SAM" id="MobiDB-lite"/>
    </source>
</evidence>
<dbReference type="GO" id="GO:0008270">
    <property type="term" value="F:zinc ion binding"/>
    <property type="evidence" value="ECO:0007669"/>
    <property type="project" value="UniProtKB-KW"/>
</dbReference>
<dbReference type="InterPro" id="IPR045844">
    <property type="entry name" value="RRM_Ist3-like"/>
</dbReference>
<keyword evidence="1 6" id="KW-0479">Metal-binding</keyword>
<dbReference type="CDD" id="cd12411">
    <property type="entry name" value="RRM_ist3_like"/>
    <property type="match status" value="1"/>
</dbReference>
<dbReference type="Pfam" id="PF00076">
    <property type="entry name" value="RRM_1"/>
    <property type="match status" value="1"/>
</dbReference>
<dbReference type="PROSITE" id="PS50103">
    <property type="entry name" value="ZF_C3H1"/>
    <property type="match status" value="1"/>
</dbReference>
<dbReference type="PANTHER" id="PTHR45880:SF1">
    <property type="entry name" value="RNA-BINDING MOTIF PROTEIN, X-LINKED 2"/>
    <property type="match status" value="1"/>
</dbReference>
<gene>
    <name evidence="10" type="ORF">R1flu_016710</name>
</gene>
<protein>
    <submittedName>
        <fullName evidence="10">Uncharacterized protein</fullName>
    </submittedName>
</protein>
<feature type="region of interest" description="Disordered" evidence="7">
    <location>
        <begin position="148"/>
        <end position="213"/>
    </location>
</feature>
<evidence type="ECO:0000256" key="2">
    <source>
        <dbReference type="ARBA" id="ARBA00022771"/>
    </source>
</evidence>
<dbReference type="InterPro" id="IPR051847">
    <property type="entry name" value="RNA_proc/Spliceosome_comp"/>
</dbReference>
<evidence type="ECO:0000256" key="3">
    <source>
        <dbReference type="ARBA" id="ARBA00022833"/>
    </source>
</evidence>
<keyword evidence="2 6" id="KW-0863">Zinc-finger</keyword>
<dbReference type="EMBL" id="JBHFFA010000004">
    <property type="protein sequence ID" value="KAL2632024.1"/>
    <property type="molecule type" value="Genomic_DNA"/>
</dbReference>
<dbReference type="Gene3D" id="3.30.70.330">
    <property type="match status" value="1"/>
</dbReference>
<feature type="zinc finger region" description="C3H1-type" evidence="6">
    <location>
        <begin position="130"/>
        <end position="157"/>
    </location>
</feature>
<dbReference type="SMART" id="SM00356">
    <property type="entry name" value="ZnF_C3H1"/>
    <property type="match status" value="1"/>
</dbReference>
<feature type="compositionally biased region" description="Basic and acidic residues" evidence="7">
    <location>
        <begin position="186"/>
        <end position="204"/>
    </location>
</feature>
<dbReference type="InterPro" id="IPR036855">
    <property type="entry name" value="Znf_CCCH_sf"/>
</dbReference>
<comment type="caution">
    <text evidence="10">The sequence shown here is derived from an EMBL/GenBank/DDBJ whole genome shotgun (WGS) entry which is preliminary data.</text>
</comment>
<dbReference type="SUPFAM" id="SSF90229">
    <property type="entry name" value="CCCH zinc finger"/>
    <property type="match status" value="1"/>
</dbReference>
<evidence type="ECO:0000259" key="9">
    <source>
        <dbReference type="PROSITE" id="PS50103"/>
    </source>
</evidence>
<organism evidence="10 11">
    <name type="scientific">Riccia fluitans</name>
    <dbReference type="NCBI Taxonomy" id="41844"/>
    <lineage>
        <taxon>Eukaryota</taxon>
        <taxon>Viridiplantae</taxon>
        <taxon>Streptophyta</taxon>
        <taxon>Embryophyta</taxon>
        <taxon>Marchantiophyta</taxon>
        <taxon>Marchantiopsida</taxon>
        <taxon>Marchantiidae</taxon>
        <taxon>Marchantiales</taxon>
        <taxon>Ricciaceae</taxon>
        <taxon>Riccia</taxon>
    </lineage>
</organism>
<evidence type="ECO:0000256" key="5">
    <source>
        <dbReference type="PROSITE-ProRule" id="PRU00176"/>
    </source>
</evidence>
<dbReference type="InterPro" id="IPR012677">
    <property type="entry name" value="Nucleotide-bd_a/b_plait_sf"/>
</dbReference>
<dbReference type="Pfam" id="PF00642">
    <property type="entry name" value="zf-CCCH"/>
    <property type="match status" value="1"/>
</dbReference>
<dbReference type="AlphaFoldDB" id="A0ABD1YNM1"/>
<evidence type="ECO:0000313" key="10">
    <source>
        <dbReference type="EMBL" id="KAL2632024.1"/>
    </source>
</evidence>
<feature type="compositionally biased region" description="Basic and acidic residues" evidence="7">
    <location>
        <begin position="148"/>
        <end position="158"/>
    </location>
</feature>
<dbReference type="PROSITE" id="PS50102">
    <property type="entry name" value="RRM"/>
    <property type="match status" value="1"/>
</dbReference>
<evidence type="ECO:0000256" key="6">
    <source>
        <dbReference type="PROSITE-ProRule" id="PRU00723"/>
    </source>
</evidence>
<dbReference type="Gene3D" id="4.10.1000.10">
    <property type="entry name" value="Zinc finger, CCCH-type"/>
    <property type="match status" value="1"/>
</dbReference>
<keyword evidence="3 6" id="KW-0862">Zinc</keyword>
<keyword evidence="4 5" id="KW-0694">RNA-binding</keyword>
<proteinExistence type="predicted"/>
<dbReference type="PANTHER" id="PTHR45880">
    <property type="entry name" value="RNA-BINDING MOTIF PROTEIN, X-LINKED 2"/>
    <property type="match status" value="1"/>
</dbReference>
<name>A0ABD1YNM1_9MARC</name>
<dbReference type="SMART" id="SM00360">
    <property type="entry name" value="RRM"/>
    <property type="match status" value="1"/>
</dbReference>
<evidence type="ECO:0000256" key="4">
    <source>
        <dbReference type="ARBA" id="ARBA00022884"/>
    </source>
</evidence>
<dbReference type="Proteomes" id="UP001605036">
    <property type="component" value="Unassembled WGS sequence"/>
</dbReference>
<feature type="domain" description="C3H1-type" evidence="9">
    <location>
        <begin position="130"/>
        <end position="157"/>
    </location>
</feature>
<dbReference type="InterPro" id="IPR000571">
    <property type="entry name" value="Znf_CCCH"/>
</dbReference>
<dbReference type="SUPFAM" id="SSF54928">
    <property type="entry name" value="RNA-binding domain, RBD"/>
    <property type="match status" value="1"/>
</dbReference>
<sequence>MNPLTQVKNTQKITAREAAAGISEQGSWHERYKDSAYIYVGGLNFDLTEGDILAVFAQYGEVVDVNLVRDKGTGKSKGFAFVAYENQKSTVLAVDNLNGAQVGERIIRVDHVANYKKKKVEDEAEEQRKREERGVCYAFQRGECNRGDGCKFSHDEQRNANTGWGKKEDGPTWGKKSSGPLPPPPWRRDDKRKRDDRDRRDDPPPSRAGMIGLSEHTLNRIEGGPVAYDPSGRNSRVFVRARSHATTGKIPNDGRGHMGAQCTWAINALVSLLTCAGMPSLRPGAAL</sequence>
<accession>A0ABD1YNM1</accession>
<dbReference type="InterPro" id="IPR035979">
    <property type="entry name" value="RBD_domain_sf"/>
</dbReference>
<evidence type="ECO:0000313" key="11">
    <source>
        <dbReference type="Proteomes" id="UP001605036"/>
    </source>
</evidence>
<dbReference type="GO" id="GO:0003723">
    <property type="term" value="F:RNA binding"/>
    <property type="evidence" value="ECO:0007669"/>
    <property type="project" value="UniProtKB-UniRule"/>
</dbReference>
<keyword evidence="11" id="KW-1185">Reference proteome</keyword>
<reference evidence="10 11" key="1">
    <citation type="submission" date="2024-09" db="EMBL/GenBank/DDBJ databases">
        <title>Chromosome-scale assembly of Riccia fluitans.</title>
        <authorList>
            <person name="Paukszto L."/>
            <person name="Sawicki J."/>
            <person name="Karawczyk K."/>
            <person name="Piernik-Szablinska J."/>
            <person name="Szczecinska M."/>
            <person name="Mazdziarz M."/>
        </authorList>
    </citation>
    <scope>NUCLEOTIDE SEQUENCE [LARGE SCALE GENOMIC DNA]</scope>
    <source>
        <strain evidence="10">Rf_01</strain>
        <tissue evidence="10">Aerial parts of the thallus</tissue>
    </source>
</reference>
<evidence type="ECO:0000259" key="8">
    <source>
        <dbReference type="PROSITE" id="PS50102"/>
    </source>
</evidence>
<feature type="domain" description="RRM" evidence="8">
    <location>
        <begin position="36"/>
        <end position="114"/>
    </location>
</feature>